<feature type="transmembrane region" description="Helical" evidence="2">
    <location>
        <begin position="6"/>
        <end position="23"/>
    </location>
</feature>
<feature type="region of interest" description="Disordered" evidence="1">
    <location>
        <begin position="33"/>
        <end position="54"/>
    </location>
</feature>
<proteinExistence type="predicted"/>
<keyword evidence="2" id="KW-1133">Transmembrane helix</keyword>
<dbReference type="GeneID" id="87828956"/>
<protein>
    <submittedName>
        <fullName evidence="3">Uncharacterized protein</fullName>
    </submittedName>
</protein>
<organism evidence="3 4">
    <name type="scientific">Parathielavia appendiculata</name>
    <dbReference type="NCBI Taxonomy" id="2587402"/>
    <lineage>
        <taxon>Eukaryota</taxon>
        <taxon>Fungi</taxon>
        <taxon>Dikarya</taxon>
        <taxon>Ascomycota</taxon>
        <taxon>Pezizomycotina</taxon>
        <taxon>Sordariomycetes</taxon>
        <taxon>Sordariomycetidae</taxon>
        <taxon>Sordariales</taxon>
        <taxon>Chaetomiaceae</taxon>
        <taxon>Parathielavia</taxon>
    </lineage>
</organism>
<evidence type="ECO:0000256" key="1">
    <source>
        <dbReference type="SAM" id="MobiDB-lite"/>
    </source>
</evidence>
<gene>
    <name evidence="3" type="ORF">N657DRAFT_641661</name>
</gene>
<reference evidence="3" key="2">
    <citation type="submission" date="2023-05" db="EMBL/GenBank/DDBJ databases">
        <authorList>
            <consortium name="Lawrence Berkeley National Laboratory"/>
            <person name="Steindorff A."/>
            <person name="Hensen N."/>
            <person name="Bonometti L."/>
            <person name="Westerberg I."/>
            <person name="Brannstrom I.O."/>
            <person name="Guillou S."/>
            <person name="Cros-Aarteil S."/>
            <person name="Calhoun S."/>
            <person name="Haridas S."/>
            <person name="Kuo A."/>
            <person name="Mondo S."/>
            <person name="Pangilinan J."/>
            <person name="Riley R."/>
            <person name="Labutti K."/>
            <person name="Andreopoulos B."/>
            <person name="Lipzen A."/>
            <person name="Chen C."/>
            <person name="Yanf M."/>
            <person name="Daum C."/>
            <person name="Ng V."/>
            <person name="Clum A."/>
            <person name="Ohm R."/>
            <person name="Martin F."/>
            <person name="Silar P."/>
            <person name="Natvig D."/>
            <person name="Lalanne C."/>
            <person name="Gautier V."/>
            <person name="Ament-Velasquez S.L."/>
            <person name="Kruys A."/>
            <person name="Hutchinson M.I."/>
            <person name="Powell A.J."/>
            <person name="Barry K."/>
            <person name="Miller A.N."/>
            <person name="Grigoriev I.V."/>
            <person name="Debuchy R."/>
            <person name="Gladieux P."/>
            <person name="Thoren M.H."/>
            <person name="Johannesson H."/>
        </authorList>
    </citation>
    <scope>NUCLEOTIDE SEQUENCE</scope>
    <source>
        <strain evidence="3">CBS 731.68</strain>
    </source>
</reference>
<evidence type="ECO:0000256" key="2">
    <source>
        <dbReference type="SAM" id="Phobius"/>
    </source>
</evidence>
<keyword evidence="4" id="KW-1185">Reference proteome</keyword>
<keyword evidence="2" id="KW-0472">Membrane</keyword>
<dbReference type="RefSeq" id="XP_062651425.1">
    <property type="nucleotide sequence ID" value="XM_062792187.1"/>
</dbReference>
<evidence type="ECO:0000313" key="4">
    <source>
        <dbReference type="Proteomes" id="UP001302602"/>
    </source>
</evidence>
<evidence type="ECO:0000313" key="3">
    <source>
        <dbReference type="EMBL" id="KAK4127654.1"/>
    </source>
</evidence>
<comment type="caution">
    <text evidence="3">The sequence shown here is derived from an EMBL/GenBank/DDBJ whole genome shotgun (WGS) entry which is preliminary data.</text>
</comment>
<dbReference type="AlphaFoldDB" id="A0AAN6U7G0"/>
<sequence length="54" mass="6278">MIPRLRLIIWHFFPVFVLTLRIYSNKSRRMLRSASSSSLSQLYIPGDPNPAVTM</sequence>
<feature type="compositionally biased region" description="Low complexity" evidence="1">
    <location>
        <begin position="33"/>
        <end position="42"/>
    </location>
</feature>
<dbReference type="Proteomes" id="UP001302602">
    <property type="component" value="Unassembled WGS sequence"/>
</dbReference>
<name>A0AAN6U7G0_9PEZI</name>
<reference evidence="3" key="1">
    <citation type="journal article" date="2023" name="Mol. Phylogenet. Evol.">
        <title>Genome-scale phylogeny and comparative genomics of the fungal order Sordariales.</title>
        <authorList>
            <person name="Hensen N."/>
            <person name="Bonometti L."/>
            <person name="Westerberg I."/>
            <person name="Brannstrom I.O."/>
            <person name="Guillou S."/>
            <person name="Cros-Aarteil S."/>
            <person name="Calhoun S."/>
            <person name="Haridas S."/>
            <person name="Kuo A."/>
            <person name="Mondo S."/>
            <person name="Pangilinan J."/>
            <person name="Riley R."/>
            <person name="LaButti K."/>
            <person name="Andreopoulos B."/>
            <person name="Lipzen A."/>
            <person name="Chen C."/>
            <person name="Yan M."/>
            <person name="Daum C."/>
            <person name="Ng V."/>
            <person name="Clum A."/>
            <person name="Steindorff A."/>
            <person name="Ohm R.A."/>
            <person name="Martin F."/>
            <person name="Silar P."/>
            <person name="Natvig D.O."/>
            <person name="Lalanne C."/>
            <person name="Gautier V."/>
            <person name="Ament-Velasquez S.L."/>
            <person name="Kruys A."/>
            <person name="Hutchinson M.I."/>
            <person name="Powell A.J."/>
            <person name="Barry K."/>
            <person name="Miller A.N."/>
            <person name="Grigoriev I.V."/>
            <person name="Debuchy R."/>
            <person name="Gladieux P."/>
            <person name="Hiltunen Thoren M."/>
            <person name="Johannesson H."/>
        </authorList>
    </citation>
    <scope>NUCLEOTIDE SEQUENCE</scope>
    <source>
        <strain evidence="3">CBS 731.68</strain>
    </source>
</reference>
<accession>A0AAN6U7G0</accession>
<dbReference type="EMBL" id="MU853224">
    <property type="protein sequence ID" value="KAK4127654.1"/>
    <property type="molecule type" value="Genomic_DNA"/>
</dbReference>
<keyword evidence="2" id="KW-0812">Transmembrane</keyword>